<reference evidence="1 2" key="1">
    <citation type="submission" date="2020-10" db="EMBL/GenBank/DDBJ databases">
        <authorList>
            <person name="Castelo-Branco R."/>
            <person name="Eusebio N."/>
            <person name="Adriana R."/>
            <person name="Vieira A."/>
            <person name="Brugerolle De Fraissinette N."/>
            <person name="Rezende De Castro R."/>
            <person name="Schneider M.P."/>
            <person name="Vasconcelos V."/>
            <person name="Leao P.N."/>
        </authorList>
    </citation>
    <scope>NUCLEOTIDE SEQUENCE [LARGE SCALE GENOMIC DNA]</scope>
    <source>
        <strain evidence="1 2">LEGE 07299</strain>
    </source>
</reference>
<feature type="non-terminal residue" evidence="1">
    <location>
        <position position="198"/>
    </location>
</feature>
<proteinExistence type="predicted"/>
<evidence type="ECO:0000313" key="1">
    <source>
        <dbReference type="EMBL" id="MBE9107654.1"/>
    </source>
</evidence>
<name>A0ABR9U4R1_9NOSO</name>
<evidence type="ECO:0000313" key="2">
    <source>
        <dbReference type="Proteomes" id="UP000647836"/>
    </source>
</evidence>
<gene>
    <name evidence="1" type="ORF">IQ229_22800</name>
</gene>
<organism evidence="1 2">
    <name type="scientific">Nostoc cf. edaphicum LEGE 07299</name>
    <dbReference type="NCBI Taxonomy" id="2777974"/>
    <lineage>
        <taxon>Bacteria</taxon>
        <taxon>Bacillati</taxon>
        <taxon>Cyanobacteriota</taxon>
        <taxon>Cyanophyceae</taxon>
        <taxon>Nostocales</taxon>
        <taxon>Nostocaceae</taxon>
        <taxon>Nostoc</taxon>
    </lineage>
</organism>
<dbReference type="EMBL" id="JADEXF010000933">
    <property type="protein sequence ID" value="MBE9107654.1"/>
    <property type="molecule type" value="Genomic_DNA"/>
</dbReference>
<keyword evidence="2" id="KW-1185">Reference proteome</keyword>
<dbReference type="Proteomes" id="UP000647836">
    <property type="component" value="Unassembled WGS sequence"/>
</dbReference>
<accession>A0ABR9U4R1</accession>
<protein>
    <submittedName>
        <fullName evidence="1">Uncharacterized protein</fullName>
    </submittedName>
</protein>
<comment type="caution">
    <text evidence="1">The sequence shown here is derived from an EMBL/GenBank/DDBJ whole genome shotgun (WGS) entry which is preliminary data.</text>
</comment>
<sequence>MTALGLMKGHLMVANELLEQGTPDQAEPHLGHPVDELYGEIEDQLHSRKVREFKKTLEDLYDIAKYQPADKKVESGYKASMEAIAQAINALPKAELQSPKFVMQVVSRLLETAKVEYEAGIIDNKIVARIEYQDSRGFVINAKSFYDTISANVKQKTPETDQDILSSLEKLQNALPSVNPPISSIKSQDFSNEVTNIQ</sequence>